<name>A0A6P5Y1T3_DURZI</name>
<sequence length="143" mass="15458">MNPNLPRQPALCSSLSTLLADLQNLQNNQNQSQNGLGSISMDDFLKNIYLSPPPPPTTSDAHLQFPAPWFPWKCQSGRCALVTIVISAVISLVGVSLAFVIHESANPHSYVVSSCAHLAVDNEPKCQVLYLAVLVPDNLVLPL</sequence>
<protein>
    <submittedName>
        <fullName evidence="3">Uncharacterized protein LOC111287587</fullName>
    </submittedName>
</protein>
<keyword evidence="1" id="KW-1133">Transmembrane helix</keyword>
<dbReference type="RefSeq" id="XP_022733966.1">
    <property type="nucleotide sequence ID" value="XM_022878231.1"/>
</dbReference>
<keyword evidence="2" id="KW-1185">Reference proteome</keyword>
<organism evidence="2 3">
    <name type="scientific">Durio zibethinus</name>
    <name type="common">Durian</name>
    <dbReference type="NCBI Taxonomy" id="66656"/>
    <lineage>
        <taxon>Eukaryota</taxon>
        <taxon>Viridiplantae</taxon>
        <taxon>Streptophyta</taxon>
        <taxon>Embryophyta</taxon>
        <taxon>Tracheophyta</taxon>
        <taxon>Spermatophyta</taxon>
        <taxon>Magnoliopsida</taxon>
        <taxon>eudicotyledons</taxon>
        <taxon>Gunneridae</taxon>
        <taxon>Pentapetalae</taxon>
        <taxon>rosids</taxon>
        <taxon>malvids</taxon>
        <taxon>Malvales</taxon>
        <taxon>Malvaceae</taxon>
        <taxon>Helicteroideae</taxon>
        <taxon>Durio</taxon>
    </lineage>
</organism>
<gene>
    <name evidence="3" type="primary">LOC111287587</name>
</gene>
<evidence type="ECO:0000313" key="3">
    <source>
        <dbReference type="RefSeq" id="XP_022733966.1"/>
    </source>
</evidence>
<accession>A0A6P5Y1T3</accession>
<dbReference type="KEGG" id="dzi:111287587"/>
<keyword evidence="1" id="KW-0472">Membrane</keyword>
<feature type="transmembrane region" description="Helical" evidence="1">
    <location>
        <begin position="79"/>
        <end position="101"/>
    </location>
</feature>
<keyword evidence="1" id="KW-0812">Transmembrane</keyword>
<reference evidence="3" key="1">
    <citation type="submission" date="2025-08" db="UniProtKB">
        <authorList>
            <consortium name="RefSeq"/>
        </authorList>
    </citation>
    <scope>IDENTIFICATION</scope>
    <source>
        <tissue evidence="3">Fruit stalk</tissue>
    </source>
</reference>
<evidence type="ECO:0000313" key="2">
    <source>
        <dbReference type="Proteomes" id="UP000515121"/>
    </source>
</evidence>
<dbReference type="GeneID" id="111287587"/>
<proteinExistence type="predicted"/>
<dbReference type="Proteomes" id="UP000515121">
    <property type="component" value="Unplaced"/>
</dbReference>
<dbReference type="AlphaFoldDB" id="A0A6P5Y1T3"/>
<evidence type="ECO:0000256" key="1">
    <source>
        <dbReference type="SAM" id="Phobius"/>
    </source>
</evidence>